<dbReference type="AlphaFoldDB" id="A0A2P5I6N5"/>
<dbReference type="EMBL" id="MAVT02000209">
    <property type="protein sequence ID" value="POS78144.1"/>
    <property type="molecule type" value="Genomic_DNA"/>
</dbReference>
<dbReference type="Proteomes" id="UP000094444">
    <property type="component" value="Unassembled WGS sequence"/>
</dbReference>
<protein>
    <submittedName>
        <fullName evidence="1">Uncharacterized protein</fullName>
    </submittedName>
</protein>
<dbReference type="InParanoid" id="A0A2P5I6N5"/>
<reference evidence="1" key="1">
    <citation type="submission" date="2017-09" db="EMBL/GenBank/DDBJ databases">
        <title>Polyketide synthases of a Diaporthe helianthi virulent isolate.</title>
        <authorList>
            <person name="Baroncelli R."/>
        </authorList>
    </citation>
    <scope>NUCLEOTIDE SEQUENCE [LARGE SCALE GENOMIC DNA]</scope>
    <source>
        <strain evidence="1">7/96</strain>
    </source>
</reference>
<comment type="caution">
    <text evidence="1">The sequence shown here is derived from an EMBL/GenBank/DDBJ whole genome shotgun (WGS) entry which is preliminary data.</text>
</comment>
<proteinExistence type="predicted"/>
<evidence type="ECO:0000313" key="1">
    <source>
        <dbReference type="EMBL" id="POS78144.1"/>
    </source>
</evidence>
<name>A0A2P5I6N5_DIAHE</name>
<evidence type="ECO:0000313" key="2">
    <source>
        <dbReference type="Proteomes" id="UP000094444"/>
    </source>
</evidence>
<keyword evidence="2" id="KW-1185">Reference proteome</keyword>
<accession>A0A2P5I6N5</accession>
<gene>
    <name evidence="1" type="ORF">DHEL01_v203451</name>
</gene>
<organism evidence="1 2">
    <name type="scientific">Diaporthe helianthi</name>
    <dbReference type="NCBI Taxonomy" id="158607"/>
    <lineage>
        <taxon>Eukaryota</taxon>
        <taxon>Fungi</taxon>
        <taxon>Dikarya</taxon>
        <taxon>Ascomycota</taxon>
        <taxon>Pezizomycotina</taxon>
        <taxon>Sordariomycetes</taxon>
        <taxon>Sordariomycetidae</taxon>
        <taxon>Diaporthales</taxon>
        <taxon>Diaporthaceae</taxon>
        <taxon>Diaporthe</taxon>
    </lineage>
</organism>
<sequence>MRRVYFSMRRNTSAQEYPEVAVFQFSGPVWLGQQWTYISDDTELGKIMADHYAFPAGRRLAKSGRVGIVFVEDTKRPQPKPSQIELHATDVTVGDWY</sequence>